<dbReference type="RefSeq" id="XP_001324588.1">
    <property type="nucleotide sequence ID" value="XM_001324553.1"/>
</dbReference>
<reference evidence="2" key="1">
    <citation type="submission" date="2006-10" db="EMBL/GenBank/DDBJ databases">
        <authorList>
            <person name="Amadeo P."/>
            <person name="Zhao Q."/>
            <person name="Wortman J."/>
            <person name="Fraser-Liggett C."/>
            <person name="Carlton J."/>
        </authorList>
    </citation>
    <scope>NUCLEOTIDE SEQUENCE</scope>
    <source>
        <strain evidence="2">G3</strain>
    </source>
</reference>
<dbReference type="PANTHER" id="PTHR45737">
    <property type="entry name" value="VON WILLEBRAND FACTOR A DOMAIN-CONTAINING PROTEIN 5A"/>
    <property type="match status" value="1"/>
</dbReference>
<dbReference type="EMBL" id="DS113303">
    <property type="protein sequence ID" value="EAY12365.1"/>
    <property type="molecule type" value="Genomic_DNA"/>
</dbReference>
<sequence>MLKSAISTSASNISISAPDLTLTWPSPLPPLFANCSQSFIVKASKTDNVLISGDMGDDSVEEIVNVMEIPDNFGVKQLFARLTIAGIENKLESEPNEEEKQRCIKLSIESGIICKFTSYIGVDLESHENINDDWNSTDYSDDDDCYCGGGKIQYFINHVDHCASCALDDEEIIPYECASCALDDEEIIPYECANCYSEGEMEYEESSKRREVEEAAEPARRRLMEEAARRNTSKSSDSTISENIQSQNVDGSWDDFPGVNKEIEKKYGKVVAATLAAIVYIMKNYGSEGKYSLIIMKAKNFLKSKFNDVDWDSIINKM</sequence>
<dbReference type="PANTHER" id="PTHR45737:SF6">
    <property type="entry name" value="VON WILLEBRAND FACTOR A DOMAIN-CONTAINING PROTEIN 5A"/>
    <property type="match status" value="1"/>
</dbReference>
<dbReference type="Proteomes" id="UP000001542">
    <property type="component" value="Unassembled WGS sequence"/>
</dbReference>
<dbReference type="KEGG" id="tva:4770327"/>
<accession>A2E4Q5</accession>
<feature type="compositionally biased region" description="Polar residues" evidence="1">
    <location>
        <begin position="233"/>
        <end position="250"/>
    </location>
</feature>
<reference evidence="2" key="2">
    <citation type="journal article" date="2007" name="Science">
        <title>Draft genome sequence of the sexually transmitted pathogen Trichomonas vaginalis.</title>
        <authorList>
            <person name="Carlton J.M."/>
            <person name="Hirt R.P."/>
            <person name="Silva J.C."/>
            <person name="Delcher A.L."/>
            <person name="Schatz M."/>
            <person name="Zhao Q."/>
            <person name="Wortman J.R."/>
            <person name="Bidwell S.L."/>
            <person name="Alsmark U.C.M."/>
            <person name="Besteiro S."/>
            <person name="Sicheritz-Ponten T."/>
            <person name="Noel C.J."/>
            <person name="Dacks J.B."/>
            <person name="Foster P.G."/>
            <person name="Simillion C."/>
            <person name="Van de Peer Y."/>
            <person name="Miranda-Saavedra D."/>
            <person name="Barton G.J."/>
            <person name="Westrop G.D."/>
            <person name="Mueller S."/>
            <person name="Dessi D."/>
            <person name="Fiori P.L."/>
            <person name="Ren Q."/>
            <person name="Paulsen I."/>
            <person name="Zhang H."/>
            <person name="Bastida-Corcuera F.D."/>
            <person name="Simoes-Barbosa A."/>
            <person name="Brown M.T."/>
            <person name="Hayes R.D."/>
            <person name="Mukherjee M."/>
            <person name="Okumura C.Y."/>
            <person name="Schneider R."/>
            <person name="Smith A.J."/>
            <person name="Vanacova S."/>
            <person name="Villalvazo M."/>
            <person name="Haas B.J."/>
            <person name="Pertea M."/>
            <person name="Feldblyum T.V."/>
            <person name="Utterback T.R."/>
            <person name="Shu C.L."/>
            <person name="Osoegawa K."/>
            <person name="de Jong P.J."/>
            <person name="Hrdy I."/>
            <person name="Horvathova L."/>
            <person name="Zubacova Z."/>
            <person name="Dolezal P."/>
            <person name="Malik S.B."/>
            <person name="Logsdon J.M. Jr."/>
            <person name="Henze K."/>
            <person name="Gupta A."/>
            <person name="Wang C.C."/>
            <person name="Dunne R.L."/>
            <person name="Upcroft J.A."/>
            <person name="Upcroft P."/>
            <person name="White O."/>
            <person name="Salzberg S.L."/>
            <person name="Tang P."/>
            <person name="Chiu C.-H."/>
            <person name="Lee Y.-S."/>
            <person name="Embley T.M."/>
            <person name="Coombs G.H."/>
            <person name="Mottram J.C."/>
            <person name="Tachezy J."/>
            <person name="Fraser-Liggett C.M."/>
            <person name="Johnson P.J."/>
        </authorList>
    </citation>
    <scope>NUCLEOTIDE SEQUENCE [LARGE SCALE GENOMIC DNA]</scope>
    <source>
        <strain evidence="2">G3</strain>
    </source>
</reference>
<protein>
    <submittedName>
        <fullName evidence="2">Uncharacterized protein</fullName>
    </submittedName>
</protein>
<feature type="region of interest" description="Disordered" evidence="1">
    <location>
        <begin position="226"/>
        <end position="251"/>
    </location>
</feature>
<dbReference type="OrthoDB" id="1729737at2759"/>
<gene>
    <name evidence="2" type="ORF">TVAG_245970</name>
</gene>
<dbReference type="AlphaFoldDB" id="A2E4Q5"/>
<evidence type="ECO:0000313" key="3">
    <source>
        <dbReference type="Proteomes" id="UP000001542"/>
    </source>
</evidence>
<evidence type="ECO:0000256" key="1">
    <source>
        <dbReference type="SAM" id="MobiDB-lite"/>
    </source>
</evidence>
<evidence type="ECO:0000313" key="2">
    <source>
        <dbReference type="EMBL" id="EAY12365.1"/>
    </source>
</evidence>
<organism evidence="2 3">
    <name type="scientific">Trichomonas vaginalis (strain ATCC PRA-98 / G3)</name>
    <dbReference type="NCBI Taxonomy" id="412133"/>
    <lineage>
        <taxon>Eukaryota</taxon>
        <taxon>Metamonada</taxon>
        <taxon>Parabasalia</taxon>
        <taxon>Trichomonadida</taxon>
        <taxon>Trichomonadidae</taxon>
        <taxon>Trichomonas</taxon>
    </lineage>
</organism>
<name>A2E4Q5_TRIV3</name>
<dbReference type="VEuPathDB" id="TrichDB:TVAG_245970"/>
<keyword evidence="3" id="KW-1185">Reference proteome</keyword>
<dbReference type="VEuPathDB" id="TrichDB:TVAGG3_0862560"/>
<proteinExistence type="predicted"/>
<dbReference type="InParanoid" id="A2E4Q5"/>